<dbReference type="EMBL" id="JAADYS010000590">
    <property type="protein sequence ID" value="KAF4468627.1"/>
    <property type="molecule type" value="Genomic_DNA"/>
</dbReference>
<protein>
    <submittedName>
        <fullName evidence="1">Uncharacterized protein</fullName>
    </submittedName>
</protein>
<proteinExistence type="predicted"/>
<accession>A0A8H4LIA8</accession>
<sequence>MPSSIPYDPSLVLANIVLPERIDNIAKMAEIQASSDAKQDHLNALIASKRSLDMTRNELRNMGVDPKPIDDKMAALDTEIGKAAGEYCEEKMKVEDELVGYRSKISTVHRAPESPVDFVKTEIKTMPLAADSLNMDVQYFSFDVNEQTAETHGNSVSSGVWAAVSHLGNDAATKMSNAVQTQASKQASVHEISGTLVFTVSCTHKNASVLAPLIINVDKGIAAWNELHSKDEPLDPSNLDQLRELANAEKKDGDKEMHILSGVTYGSSFVGMVHVLNVQNTSSSESLTSIATTLQAQMDAGAWFEKASGGFGVNTSFSNDVKNLLSSQNVSSHVTLISMGVIPSIVANEVKIGVKEFADFDPAKNMAAVATIQNATAADQDAVKSAADGARTGAQMQSMKSTQIKAALSALGDLQNGSNKIIDINSLMTGLEDYLQKAAEGKAGVPINYYLKTITRKMLCQMWVAKYYPGKYLEIKADDSAPNTQPAGS</sequence>
<comment type="caution">
    <text evidence="1">The sequence shown here is derived from an EMBL/GenBank/DDBJ whole genome shotgun (WGS) entry which is preliminary data.</text>
</comment>
<evidence type="ECO:0000313" key="2">
    <source>
        <dbReference type="Proteomes" id="UP000554235"/>
    </source>
</evidence>
<dbReference type="AlphaFoldDB" id="A0A8H4LIA8"/>
<reference evidence="1 2" key="1">
    <citation type="submission" date="2020-01" db="EMBL/GenBank/DDBJ databases">
        <title>Identification and distribution of gene clusters putatively required for synthesis of sphingolipid metabolism inhibitors in phylogenetically diverse species of the filamentous fungus Fusarium.</title>
        <authorList>
            <person name="Kim H.-S."/>
            <person name="Busman M."/>
            <person name="Brown D.W."/>
            <person name="Divon H."/>
            <person name="Uhlig S."/>
            <person name="Proctor R.H."/>
        </authorList>
    </citation>
    <scope>NUCLEOTIDE SEQUENCE [LARGE SCALE GENOMIC DNA]</scope>
    <source>
        <strain evidence="1 2">NRRL 20459</strain>
    </source>
</reference>
<dbReference type="OrthoDB" id="5183255at2759"/>
<evidence type="ECO:0000313" key="1">
    <source>
        <dbReference type="EMBL" id="KAF4468627.1"/>
    </source>
</evidence>
<organism evidence="1 2">
    <name type="scientific">Fusarium albosuccineum</name>
    <dbReference type="NCBI Taxonomy" id="1237068"/>
    <lineage>
        <taxon>Eukaryota</taxon>
        <taxon>Fungi</taxon>
        <taxon>Dikarya</taxon>
        <taxon>Ascomycota</taxon>
        <taxon>Pezizomycotina</taxon>
        <taxon>Sordariomycetes</taxon>
        <taxon>Hypocreomycetidae</taxon>
        <taxon>Hypocreales</taxon>
        <taxon>Nectriaceae</taxon>
        <taxon>Fusarium</taxon>
        <taxon>Fusarium decemcellulare species complex</taxon>
    </lineage>
</organism>
<keyword evidence="2" id="KW-1185">Reference proteome</keyword>
<gene>
    <name evidence="1" type="ORF">FALBO_4482</name>
</gene>
<name>A0A8H4LIA8_9HYPO</name>
<dbReference type="Proteomes" id="UP000554235">
    <property type="component" value="Unassembled WGS sequence"/>
</dbReference>